<organism evidence="1 2">
    <name type="scientific">Panagrolaimus davidi</name>
    <dbReference type="NCBI Taxonomy" id="227884"/>
    <lineage>
        <taxon>Eukaryota</taxon>
        <taxon>Metazoa</taxon>
        <taxon>Ecdysozoa</taxon>
        <taxon>Nematoda</taxon>
        <taxon>Chromadorea</taxon>
        <taxon>Rhabditida</taxon>
        <taxon>Tylenchina</taxon>
        <taxon>Panagrolaimomorpha</taxon>
        <taxon>Panagrolaimoidea</taxon>
        <taxon>Panagrolaimidae</taxon>
        <taxon>Panagrolaimus</taxon>
    </lineage>
</organism>
<sequence length="130" mass="15134">MVENIRVTFPKILDDQGNGRMLKLIVIDMSNNKLEDAALEEDCTYAFGEALRLLHEGTTRNLVFRYEVRSTAFPNIPVPMNTAYFEPMTAVDFWNRCRSLQLSNNVFRATMVLQLITAPRERRERSQFED</sequence>
<dbReference type="WBParaSite" id="PDA_v2.g5844.t1">
    <property type="protein sequence ID" value="PDA_v2.g5844.t1"/>
    <property type="gene ID" value="PDA_v2.g5844"/>
</dbReference>
<name>A0A914QPQ4_9BILA</name>
<reference evidence="2" key="1">
    <citation type="submission" date="2022-11" db="UniProtKB">
        <authorList>
            <consortium name="WormBaseParasite"/>
        </authorList>
    </citation>
    <scope>IDENTIFICATION</scope>
</reference>
<evidence type="ECO:0000313" key="1">
    <source>
        <dbReference type="Proteomes" id="UP000887578"/>
    </source>
</evidence>
<proteinExistence type="predicted"/>
<evidence type="ECO:0000313" key="2">
    <source>
        <dbReference type="WBParaSite" id="PDA_v2.g5844.t1"/>
    </source>
</evidence>
<keyword evidence="1" id="KW-1185">Reference proteome</keyword>
<dbReference type="AlphaFoldDB" id="A0A914QPQ4"/>
<protein>
    <submittedName>
        <fullName evidence="2">Uncharacterized protein</fullName>
    </submittedName>
</protein>
<dbReference type="Proteomes" id="UP000887578">
    <property type="component" value="Unplaced"/>
</dbReference>
<accession>A0A914QPQ4</accession>